<evidence type="ECO:0000256" key="1">
    <source>
        <dbReference type="SAM" id="MobiDB-lite"/>
    </source>
</evidence>
<feature type="region of interest" description="Disordered" evidence="1">
    <location>
        <begin position="105"/>
        <end position="142"/>
    </location>
</feature>
<evidence type="ECO:0000313" key="2">
    <source>
        <dbReference type="EMBL" id="TFK79010.1"/>
    </source>
</evidence>
<sequence length="372" mass="40311">MPHWRSGMRAPLVSAGQWGGHSFNPGMWHCKKRLERSVRIAQAKRLALFSFVAKSDNFAYMKAEVAATGGRPPNLPRTRSAATLPAQSHSRKHCGIVAWRRPRPSVVRRPLGHGLNGADSPQGPRRRRGSLPQSSAQSMMDSHVRPFSAVEGDIEDMIPLVGKGPGKGKAKGQGRPKRRTLEVIFGNLNLLKRSKTSKATSPSAEMDVSAAPADVPAQDPFGDENAMECDAGFRSFEWHGFGEAASEDAEMALVSASEEGEGGASTSGGSTSRAVGFPSTPPKRRRSSIPTTPRSSPRSVKSRCSAKSWLTTSSEGSPASSLASIRTKYRRRHARRSAAKSVQVLGMEAAGLVARRYNVSENRVRWDMFRVI</sequence>
<reference evidence="2 3" key="1">
    <citation type="journal article" date="2019" name="Nat. Ecol. Evol.">
        <title>Megaphylogeny resolves global patterns of mushroom evolution.</title>
        <authorList>
            <person name="Varga T."/>
            <person name="Krizsan K."/>
            <person name="Foldi C."/>
            <person name="Dima B."/>
            <person name="Sanchez-Garcia M."/>
            <person name="Sanchez-Ramirez S."/>
            <person name="Szollosi G.J."/>
            <person name="Szarkandi J.G."/>
            <person name="Papp V."/>
            <person name="Albert L."/>
            <person name="Andreopoulos W."/>
            <person name="Angelini C."/>
            <person name="Antonin V."/>
            <person name="Barry K.W."/>
            <person name="Bougher N.L."/>
            <person name="Buchanan P."/>
            <person name="Buyck B."/>
            <person name="Bense V."/>
            <person name="Catcheside P."/>
            <person name="Chovatia M."/>
            <person name="Cooper J."/>
            <person name="Damon W."/>
            <person name="Desjardin D."/>
            <person name="Finy P."/>
            <person name="Geml J."/>
            <person name="Haridas S."/>
            <person name="Hughes K."/>
            <person name="Justo A."/>
            <person name="Karasinski D."/>
            <person name="Kautmanova I."/>
            <person name="Kiss B."/>
            <person name="Kocsube S."/>
            <person name="Kotiranta H."/>
            <person name="LaButti K.M."/>
            <person name="Lechner B.E."/>
            <person name="Liimatainen K."/>
            <person name="Lipzen A."/>
            <person name="Lukacs Z."/>
            <person name="Mihaltcheva S."/>
            <person name="Morgado L.N."/>
            <person name="Niskanen T."/>
            <person name="Noordeloos M.E."/>
            <person name="Ohm R.A."/>
            <person name="Ortiz-Santana B."/>
            <person name="Ovrebo C."/>
            <person name="Racz N."/>
            <person name="Riley R."/>
            <person name="Savchenko A."/>
            <person name="Shiryaev A."/>
            <person name="Soop K."/>
            <person name="Spirin V."/>
            <person name="Szebenyi C."/>
            <person name="Tomsovsky M."/>
            <person name="Tulloss R.E."/>
            <person name="Uehling J."/>
            <person name="Grigoriev I.V."/>
            <person name="Vagvolgyi C."/>
            <person name="Papp T."/>
            <person name="Martin F.M."/>
            <person name="Miettinen O."/>
            <person name="Hibbett D.S."/>
            <person name="Nagy L.G."/>
        </authorList>
    </citation>
    <scope>NUCLEOTIDE SEQUENCE [LARGE SCALE GENOMIC DNA]</scope>
    <source>
        <strain evidence="2 3">HHB13444</strain>
    </source>
</reference>
<organism evidence="2 3">
    <name type="scientific">Polyporus arcularius HHB13444</name>
    <dbReference type="NCBI Taxonomy" id="1314778"/>
    <lineage>
        <taxon>Eukaryota</taxon>
        <taxon>Fungi</taxon>
        <taxon>Dikarya</taxon>
        <taxon>Basidiomycota</taxon>
        <taxon>Agaricomycotina</taxon>
        <taxon>Agaricomycetes</taxon>
        <taxon>Polyporales</taxon>
        <taxon>Polyporaceae</taxon>
        <taxon>Polyporus</taxon>
    </lineage>
</organism>
<feature type="region of interest" description="Disordered" evidence="1">
    <location>
        <begin position="194"/>
        <end position="226"/>
    </location>
</feature>
<gene>
    <name evidence="2" type="ORF">K466DRAFT_42976</name>
</gene>
<evidence type="ECO:0000313" key="3">
    <source>
        <dbReference type="Proteomes" id="UP000308197"/>
    </source>
</evidence>
<feature type="compositionally biased region" description="Low complexity" evidence="1">
    <location>
        <begin position="310"/>
        <end position="324"/>
    </location>
</feature>
<protein>
    <submittedName>
        <fullName evidence="2">Uncharacterized protein</fullName>
    </submittedName>
</protein>
<feature type="compositionally biased region" description="Polar residues" evidence="1">
    <location>
        <begin position="131"/>
        <end position="140"/>
    </location>
</feature>
<dbReference type="InParanoid" id="A0A5C3NSN7"/>
<feature type="region of interest" description="Disordered" evidence="1">
    <location>
        <begin position="249"/>
        <end position="328"/>
    </location>
</feature>
<proteinExistence type="predicted"/>
<name>A0A5C3NSN7_9APHY</name>
<feature type="region of interest" description="Disordered" evidence="1">
    <location>
        <begin position="68"/>
        <end position="89"/>
    </location>
</feature>
<dbReference type="Proteomes" id="UP000308197">
    <property type="component" value="Unassembled WGS sequence"/>
</dbReference>
<keyword evidence="3" id="KW-1185">Reference proteome</keyword>
<feature type="compositionally biased region" description="Low complexity" evidence="1">
    <location>
        <begin position="288"/>
        <end position="303"/>
    </location>
</feature>
<feature type="compositionally biased region" description="Basic residues" evidence="1">
    <location>
        <begin position="166"/>
        <end position="177"/>
    </location>
</feature>
<feature type="region of interest" description="Disordered" evidence="1">
    <location>
        <begin position="158"/>
        <end position="177"/>
    </location>
</feature>
<accession>A0A5C3NSN7</accession>
<dbReference type="EMBL" id="ML212212">
    <property type="protein sequence ID" value="TFK79010.1"/>
    <property type="molecule type" value="Genomic_DNA"/>
</dbReference>
<dbReference type="AlphaFoldDB" id="A0A5C3NSN7"/>